<proteinExistence type="predicted"/>
<evidence type="ECO:0000313" key="13">
    <source>
        <dbReference type="Proteomes" id="UP000298416"/>
    </source>
</evidence>
<evidence type="ECO:0000256" key="9">
    <source>
        <dbReference type="PIRSR" id="PIRSR605150-2"/>
    </source>
</evidence>
<keyword evidence="6 11" id="KW-0472">Membrane</keyword>
<dbReference type="GO" id="GO:0030244">
    <property type="term" value="P:cellulose biosynthetic process"/>
    <property type="evidence" value="ECO:0007669"/>
    <property type="project" value="InterPro"/>
</dbReference>
<dbReference type="Pfam" id="PF03552">
    <property type="entry name" value="Cellulose_synt"/>
    <property type="match status" value="2"/>
</dbReference>
<keyword evidence="13" id="KW-1185">Reference proteome</keyword>
<evidence type="ECO:0000256" key="4">
    <source>
        <dbReference type="ARBA" id="ARBA00022692"/>
    </source>
</evidence>
<evidence type="ECO:0008006" key="14">
    <source>
        <dbReference type="Google" id="ProtNLM"/>
    </source>
</evidence>
<evidence type="ECO:0000256" key="7">
    <source>
        <dbReference type="ARBA" id="ARBA00023316"/>
    </source>
</evidence>
<dbReference type="GO" id="GO:0071555">
    <property type="term" value="P:cell wall organization"/>
    <property type="evidence" value="ECO:0007669"/>
    <property type="project" value="UniProtKB-KW"/>
</dbReference>
<keyword evidence="5 11" id="KW-1133">Transmembrane helix</keyword>
<evidence type="ECO:0000256" key="3">
    <source>
        <dbReference type="ARBA" id="ARBA00022679"/>
    </source>
</evidence>
<dbReference type="PANTHER" id="PTHR13301">
    <property type="entry name" value="X-BOX TRANSCRIPTION FACTOR-RELATED"/>
    <property type="match status" value="1"/>
</dbReference>
<keyword evidence="4 11" id="KW-0812">Transmembrane</keyword>
<comment type="caution">
    <text evidence="12">The sequence shown here is derived from an EMBL/GenBank/DDBJ whole genome shotgun (WGS) entry which is preliminary data.</text>
</comment>
<dbReference type="GO" id="GO:0016760">
    <property type="term" value="F:cellulose synthase (UDP-forming) activity"/>
    <property type="evidence" value="ECO:0007669"/>
    <property type="project" value="InterPro"/>
</dbReference>
<gene>
    <name evidence="12" type="ORF">SASPL_146634</name>
</gene>
<feature type="binding site" evidence="9">
    <location>
        <position position="140"/>
    </location>
    <ligand>
        <name>UDP-alpha-D-glucose</name>
        <dbReference type="ChEBI" id="CHEBI:58885"/>
    </ligand>
</feature>
<dbReference type="EMBL" id="PNBA02000018">
    <property type="protein sequence ID" value="KAG6392416.1"/>
    <property type="molecule type" value="Genomic_DNA"/>
</dbReference>
<dbReference type="AlphaFoldDB" id="A0A8X8WE86"/>
<keyword evidence="3" id="KW-0808">Transferase</keyword>
<dbReference type="Proteomes" id="UP000298416">
    <property type="component" value="Unassembled WGS sequence"/>
</dbReference>
<evidence type="ECO:0000256" key="10">
    <source>
        <dbReference type="PIRSR" id="PIRSR605150-3"/>
    </source>
</evidence>
<evidence type="ECO:0000256" key="5">
    <source>
        <dbReference type="ARBA" id="ARBA00022989"/>
    </source>
</evidence>
<keyword evidence="2" id="KW-0328">Glycosyltransferase</keyword>
<feature type="transmembrane region" description="Helical" evidence="11">
    <location>
        <begin position="53"/>
        <end position="74"/>
    </location>
</feature>
<feature type="binding site" evidence="10">
    <location>
        <position position="283"/>
    </location>
    <ligand>
        <name>Mn(2+)</name>
        <dbReference type="ChEBI" id="CHEBI:29035"/>
    </ligand>
</feature>
<dbReference type="GO" id="GO:0016020">
    <property type="term" value="C:membrane"/>
    <property type="evidence" value="ECO:0007669"/>
    <property type="project" value="InterPro"/>
</dbReference>
<feature type="active site" evidence="8">
    <location>
        <position position="446"/>
    </location>
</feature>
<evidence type="ECO:0000256" key="8">
    <source>
        <dbReference type="PIRSR" id="PIRSR605150-1"/>
    </source>
</evidence>
<feature type="transmembrane region" description="Helical" evidence="11">
    <location>
        <begin position="21"/>
        <end position="41"/>
    </location>
</feature>
<keyword evidence="7" id="KW-0961">Cell wall biogenesis/degradation</keyword>
<protein>
    <recommendedName>
        <fullName evidence="14">Cellulose synthase A</fullName>
    </recommendedName>
</protein>
<evidence type="ECO:0000256" key="2">
    <source>
        <dbReference type="ARBA" id="ARBA00022676"/>
    </source>
</evidence>
<dbReference type="GO" id="GO:0012505">
    <property type="term" value="C:endomembrane system"/>
    <property type="evidence" value="ECO:0007669"/>
    <property type="project" value="UniProtKB-SubCell"/>
</dbReference>
<reference evidence="12" key="2">
    <citation type="submission" date="2020-08" db="EMBL/GenBank/DDBJ databases">
        <title>Plant Genome Project.</title>
        <authorList>
            <person name="Zhang R.-G."/>
        </authorList>
    </citation>
    <scope>NUCLEOTIDE SEQUENCE</scope>
    <source>
        <strain evidence="12">Huo1</strain>
        <tissue evidence="12">Leaf</tissue>
    </source>
</reference>
<feature type="active site" evidence="8">
    <location>
        <position position="140"/>
    </location>
</feature>
<evidence type="ECO:0000256" key="11">
    <source>
        <dbReference type="SAM" id="Phobius"/>
    </source>
</evidence>
<feature type="transmembrane region" description="Helical" evidence="11">
    <location>
        <begin position="648"/>
        <end position="670"/>
    </location>
</feature>
<organism evidence="12">
    <name type="scientific">Salvia splendens</name>
    <name type="common">Scarlet sage</name>
    <dbReference type="NCBI Taxonomy" id="180675"/>
    <lineage>
        <taxon>Eukaryota</taxon>
        <taxon>Viridiplantae</taxon>
        <taxon>Streptophyta</taxon>
        <taxon>Embryophyta</taxon>
        <taxon>Tracheophyta</taxon>
        <taxon>Spermatophyta</taxon>
        <taxon>Magnoliopsida</taxon>
        <taxon>eudicotyledons</taxon>
        <taxon>Gunneridae</taxon>
        <taxon>Pentapetalae</taxon>
        <taxon>asterids</taxon>
        <taxon>lamiids</taxon>
        <taxon>Lamiales</taxon>
        <taxon>Lamiaceae</taxon>
        <taxon>Nepetoideae</taxon>
        <taxon>Mentheae</taxon>
        <taxon>Salviinae</taxon>
        <taxon>Salvia</taxon>
        <taxon>Salvia subgen. Calosphace</taxon>
        <taxon>core Calosphace</taxon>
    </lineage>
</organism>
<sequence length="731" mass="83850">MEKNDYIPLFESKAAKWRGVYCFYAISMAVSISLICIHRVIHFPHQHGLTRWTWIGISMAELWFIIYWIITQFVRYRAVSRYTFKDRLSRRYEDDLPRVDIFVCTADPQLEPPLMVADTVLSVMAYDYPPEKLSVYLSDDGCSDMVFYALYEASKFSRVWLPFCKSFNVELRAPKAYFSAVKQVPSDDPTFAKEWREVKKLYNEMEAQITDIMKLGRVPDHLRKHHKGLREWELGVSRSNHHTILQVLIDRRGTKEVDIEGKPLPMLVYLAREKRPGYPHNFKAGSMNALIRVSSTISNGPIILNLDCDHNSNNSQSVREALCFFMDDEQGHDIAYVQYSQCFDNITRNDLYGSSLRVPNEVELLALDAHGGPLYIGSCCFHRRNALTGKKYKKGSLINWKQVNEIQEPERENLLEEIAKFANCSYEENSSWGKEMGLKYGCPVEDVVTGLSIKCKGWRSVHFNPGRKGFMGVAPVTLLSTLIQHTRWSEGNFQIFLSKYCPLIYGHGKIPIQLQISYLCYNLWGANCLATLYYVTIPTFCLLKGINLFPQLSSNWILPYAYVLLAKYTYSLGEFLRCGGTLKGWYNDQRMWLYNRVTSYLFGFCQTIMRYLGFAKLDFAITGKNVDGDVIKRFEQEIMEFGEASSMFTILATIALFNLLTSISIARSIIIKKPATDLDSCALQIILNGVVIIINLPLFEALFLRKDQGCMPTSVTCQSIILAVLAYMLGY</sequence>
<reference evidence="12" key="1">
    <citation type="submission" date="2018-01" db="EMBL/GenBank/DDBJ databases">
        <authorList>
            <person name="Mao J.F."/>
        </authorList>
    </citation>
    <scope>NUCLEOTIDE SEQUENCE</scope>
    <source>
        <strain evidence="12">Huo1</strain>
        <tissue evidence="12">Leaf</tissue>
    </source>
</reference>
<name>A0A8X8WE86_SALSN</name>
<feature type="binding site" evidence="9">
    <location>
        <position position="111"/>
    </location>
    <ligand>
        <name>UDP-alpha-D-glucose</name>
        <dbReference type="ChEBI" id="CHEBI:58885"/>
    </ligand>
</feature>
<evidence type="ECO:0000256" key="6">
    <source>
        <dbReference type="ARBA" id="ARBA00023136"/>
    </source>
</evidence>
<evidence type="ECO:0000256" key="1">
    <source>
        <dbReference type="ARBA" id="ARBA00004308"/>
    </source>
</evidence>
<feature type="transmembrane region" description="Helical" evidence="11">
    <location>
        <begin position="682"/>
        <end position="703"/>
    </location>
</feature>
<accession>A0A8X8WE86</accession>
<dbReference type="InterPro" id="IPR005150">
    <property type="entry name" value="Cellulose_synth"/>
</dbReference>
<comment type="subcellular location">
    <subcellularLocation>
        <location evidence="1">Endomembrane system</location>
    </subcellularLocation>
</comment>
<feature type="binding site" evidence="10">
    <location>
        <position position="307"/>
    </location>
    <ligand>
        <name>Mn(2+)</name>
        <dbReference type="ChEBI" id="CHEBI:29035"/>
    </ligand>
</feature>
<evidence type="ECO:0000313" key="12">
    <source>
        <dbReference type="EMBL" id="KAG6392416.1"/>
    </source>
</evidence>